<evidence type="ECO:0000313" key="5">
    <source>
        <dbReference type="EMBL" id="HJB11283.1"/>
    </source>
</evidence>
<organism evidence="5 6">
    <name type="scientific">Candidatus Brachybacterium merdavium</name>
    <dbReference type="NCBI Taxonomy" id="2838513"/>
    <lineage>
        <taxon>Bacteria</taxon>
        <taxon>Bacillati</taxon>
        <taxon>Actinomycetota</taxon>
        <taxon>Actinomycetes</taxon>
        <taxon>Micrococcales</taxon>
        <taxon>Dermabacteraceae</taxon>
        <taxon>Brachybacterium</taxon>
    </lineage>
</organism>
<accession>A0A9D2LF12</accession>
<dbReference type="SUPFAM" id="SSF82171">
    <property type="entry name" value="DPP6 N-terminal domain-like"/>
    <property type="match status" value="1"/>
</dbReference>
<proteinExistence type="predicted"/>
<dbReference type="Gene3D" id="3.40.50.1820">
    <property type="entry name" value="alpha/beta hydrolase"/>
    <property type="match status" value="1"/>
</dbReference>
<evidence type="ECO:0000256" key="3">
    <source>
        <dbReference type="SAM" id="MobiDB-lite"/>
    </source>
</evidence>
<dbReference type="PANTHER" id="PTHR42776:SF27">
    <property type="entry name" value="DIPEPTIDYL PEPTIDASE FAMILY MEMBER 6"/>
    <property type="match status" value="1"/>
</dbReference>
<reference evidence="5" key="1">
    <citation type="journal article" date="2021" name="PeerJ">
        <title>Extensive microbial diversity within the chicken gut microbiome revealed by metagenomics and culture.</title>
        <authorList>
            <person name="Gilroy R."/>
            <person name="Ravi A."/>
            <person name="Getino M."/>
            <person name="Pursley I."/>
            <person name="Horton D.L."/>
            <person name="Alikhan N.F."/>
            <person name="Baker D."/>
            <person name="Gharbi K."/>
            <person name="Hall N."/>
            <person name="Watson M."/>
            <person name="Adriaenssens E.M."/>
            <person name="Foster-Nyarko E."/>
            <person name="Jarju S."/>
            <person name="Secka A."/>
            <person name="Antonio M."/>
            <person name="Oren A."/>
            <person name="Chaudhuri R.R."/>
            <person name="La Ragione R."/>
            <person name="Hildebrand F."/>
            <person name="Pallen M.J."/>
        </authorList>
    </citation>
    <scope>NUCLEOTIDE SEQUENCE</scope>
    <source>
        <strain evidence="5">ChiHjej13B12-24818</strain>
    </source>
</reference>
<protein>
    <submittedName>
        <fullName evidence="5">S9 family peptidase</fullName>
    </submittedName>
</protein>
<keyword evidence="2" id="KW-0645">Protease</keyword>
<dbReference type="InterPro" id="IPR029058">
    <property type="entry name" value="AB_hydrolase_fold"/>
</dbReference>
<evidence type="ECO:0000256" key="1">
    <source>
        <dbReference type="ARBA" id="ARBA00022801"/>
    </source>
</evidence>
<sequence length="668" mass="70831">MKPTDIELLISLSRPSLAPDGSFAVYASARPDLQADRAVGQLWRIELAAGGDSSPRRLTRGVADTVPQLSPDGTTVAFLRPDAHGRRQLHLLDARGGETLQVTDQLLGIGSFAWSPDGSQLAFTSRVPEQGRYGSVEGLGAAAESPRRVSGVRWSANGVGYTTDRPAQVFTVAATPPGTEPAYAPAPRPDGGTQEHPSIPVEPVQLTSGIAEHTAPVFTADGSAVLAVREDYESEHRDLRTALVSLPATGGTARTLLSAADGFRIARAAVAGDGTVAMLASRPAQGRDSVAPDVALWLLEEAGPHRLTDPETLDVASSGADLEVIGPDFLVRRLTRGRTHLLRVARDGAVTTVLDGDVSVEGADAVAIDSGTLVAAALSTPDTRGALVAVEGQSPPRTLVDTGQALRDAGLAVPRELEIEGRGGYPVHGWLAAPDGEGPFPTILMIHGGPYAAYGIGVFDEVQTLVAAGYAVAYCNPRGSAGYGRAHGRAVRRAFGTVDFEDVIDFLDGALEADDRLDAEQLGIMGGSYGGYLTAWTIAHDHRFRGAIVERGFLDPLSFQGTSDIGSYFGDEYIGSSAADLERQSAFARAGQVRTPTLVIHAEQDLRCPLEQGTRYYTALRRAGVQAEMLIFPGEDHELTRTGSPRHRVERFEAVLDWWERVFTEPGS</sequence>
<evidence type="ECO:0000256" key="2">
    <source>
        <dbReference type="ARBA" id="ARBA00022825"/>
    </source>
</evidence>
<feature type="domain" description="Peptidase S9 prolyl oligopeptidase catalytic" evidence="4">
    <location>
        <begin position="461"/>
        <end position="664"/>
    </location>
</feature>
<dbReference type="Gene3D" id="2.120.10.30">
    <property type="entry name" value="TolB, C-terminal domain"/>
    <property type="match status" value="1"/>
</dbReference>
<keyword evidence="2" id="KW-0720">Serine protease</keyword>
<gene>
    <name evidence="5" type="ORF">H9786_12285</name>
</gene>
<evidence type="ECO:0000259" key="4">
    <source>
        <dbReference type="Pfam" id="PF00326"/>
    </source>
</evidence>
<dbReference type="InterPro" id="IPR001375">
    <property type="entry name" value="Peptidase_S9_cat"/>
</dbReference>
<comment type="caution">
    <text evidence="5">The sequence shown here is derived from an EMBL/GenBank/DDBJ whole genome shotgun (WGS) entry which is preliminary data.</text>
</comment>
<reference evidence="5" key="2">
    <citation type="submission" date="2021-04" db="EMBL/GenBank/DDBJ databases">
        <authorList>
            <person name="Gilroy R."/>
        </authorList>
    </citation>
    <scope>NUCLEOTIDE SEQUENCE</scope>
    <source>
        <strain evidence="5">ChiHjej13B12-24818</strain>
    </source>
</reference>
<dbReference type="GO" id="GO:0006508">
    <property type="term" value="P:proteolysis"/>
    <property type="evidence" value="ECO:0007669"/>
    <property type="project" value="InterPro"/>
</dbReference>
<dbReference type="Pfam" id="PF07676">
    <property type="entry name" value="PD40"/>
    <property type="match status" value="1"/>
</dbReference>
<dbReference type="GO" id="GO:0004252">
    <property type="term" value="F:serine-type endopeptidase activity"/>
    <property type="evidence" value="ECO:0007669"/>
    <property type="project" value="TreeGrafter"/>
</dbReference>
<keyword evidence="1" id="KW-0378">Hydrolase</keyword>
<dbReference type="Pfam" id="PF00326">
    <property type="entry name" value="Peptidase_S9"/>
    <property type="match status" value="1"/>
</dbReference>
<name>A0A9D2LF12_9MICO</name>
<feature type="region of interest" description="Disordered" evidence="3">
    <location>
        <begin position="175"/>
        <end position="197"/>
    </location>
</feature>
<evidence type="ECO:0000313" key="6">
    <source>
        <dbReference type="Proteomes" id="UP000823823"/>
    </source>
</evidence>
<dbReference type="SUPFAM" id="SSF53474">
    <property type="entry name" value="alpha/beta-Hydrolases"/>
    <property type="match status" value="1"/>
</dbReference>
<dbReference type="Proteomes" id="UP000823823">
    <property type="component" value="Unassembled WGS sequence"/>
</dbReference>
<dbReference type="EMBL" id="DWZH01000095">
    <property type="protein sequence ID" value="HJB11283.1"/>
    <property type="molecule type" value="Genomic_DNA"/>
</dbReference>
<dbReference type="InterPro" id="IPR011042">
    <property type="entry name" value="6-blade_b-propeller_TolB-like"/>
</dbReference>
<dbReference type="AlphaFoldDB" id="A0A9D2LF12"/>
<dbReference type="InterPro" id="IPR011659">
    <property type="entry name" value="WD40"/>
</dbReference>
<dbReference type="PANTHER" id="PTHR42776">
    <property type="entry name" value="SERINE PEPTIDASE S9 FAMILY MEMBER"/>
    <property type="match status" value="1"/>
</dbReference>